<dbReference type="InterPro" id="IPR027417">
    <property type="entry name" value="P-loop_NTPase"/>
</dbReference>
<dbReference type="InterPro" id="IPR016032">
    <property type="entry name" value="Sig_transdc_resp-reg_C-effctor"/>
</dbReference>
<dbReference type="InterPro" id="IPR049052">
    <property type="entry name" value="nSTAND1"/>
</dbReference>
<dbReference type="SMART" id="SM00862">
    <property type="entry name" value="Trans_reg_C"/>
    <property type="match status" value="1"/>
</dbReference>
<dbReference type="PANTHER" id="PTHR47691">
    <property type="entry name" value="REGULATOR-RELATED"/>
    <property type="match status" value="1"/>
</dbReference>
<dbReference type="PROSITE" id="PS51755">
    <property type="entry name" value="OMPR_PHOB"/>
    <property type="match status" value="1"/>
</dbReference>
<dbReference type="Gene3D" id="1.25.40.10">
    <property type="entry name" value="Tetratricopeptide repeat domain"/>
    <property type="match status" value="1"/>
</dbReference>
<proteinExistence type="predicted"/>
<dbReference type="CDD" id="cd00383">
    <property type="entry name" value="trans_reg_C"/>
    <property type="match status" value="1"/>
</dbReference>
<evidence type="ECO:0000313" key="5">
    <source>
        <dbReference type="Proteomes" id="UP001521137"/>
    </source>
</evidence>
<name>A0ABS9D7Q3_9ALTE</name>
<dbReference type="Pfam" id="PF20703">
    <property type="entry name" value="nSTAND1"/>
    <property type="match status" value="1"/>
</dbReference>
<dbReference type="SUPFAM" id="SSF46894">
    <property type="entry name" value="C-terminal effector domain of the bipartite response regulators"/>
    <property type="match status" value="1"/>
</dbReference>
<dbReference type="Proteomes" id="UP001521137">
    <property type="component" value="Unassembled WGS sequence"/>
</dbReference>
<gene>
    <name evidence="4" type="ORF">L0668_12800</name>
</gene>
<feature type="domain" description="OmpR/PhoB-type" evidence="3">
    <location>
        <begin position="3"/>
        <end position="101"/>
    </location>
</feature>
<evidence type="ECO:0000313" key="4">
    <source>
        <dbReference type="EMBL" id="MCF2948993.1"/>
    </source>
</evidence>
<evidence type="ECO:0000256" key="2">
    <source>
        <dbReference type="PROSITE-ProRule" id="PRU01091"/>
    </source>
</evidence>
<dbReference type="Pfam" id="PF00486">
    <property type="entry name" value="Trans_reg_C"/>
    <property type="match status" value="1"/>
</dbReference>
<feature type="DNA-binding region" description="OmpR/PhoB-type" evidence="2">
    <location>
        <begin position="3"/>
        <end position="101"/>
    </location>
</feature>
<dbReference type="SUPFAM" id="SSF48452">
    <property type="entry name" value="TPR-like"/>
    <property type="match status" value="1"/>
</dbReference>
<dbReference type="Gene3D" id="3.40.50.300">
    <property type="entry name" value="P-loop containing nucleotide triphosphate hydrolases"/>
    <property type="match status" value="1"/>
</dbReference>
<organism evidence="4 5">
    <name type="scientific">Paraglaciecola algarum</name>
    <dbReference type="NCBI Taxonomy" id="3050085"/>
    <lineage>
        <taxon>Bacteria</taxon>
        <taxon>Pseudomonadati</taxon>
        <taxon>Pseudomonadota</taxon>
        <taxon>Gammaproteobacteria</taxon>
        <taxon>Alteromonadales</taxon>
        <taxon>Alteromonadaceae</taxon>
        <taxon>Paraglaciecola</taxon>
    </lineage>
</organism>
<dbReference type="EMBL" id="JAKGAS010000006">
    <property type="protein sequence ID" value="MCF2948993.1"/>
    <property type="molecule type" value="Genomic_DNA"/>
</dbReference>
<reference evidence="4 5" key="1">
    <citation type="submission" date="2022-01" db="EMBL/GenBank/DDBJ databases">
        <title>Paraglaciecola sp. G1-23.</title>
        <authorList>
            <person name="Jin M.S."/>
            <person name="Han D.M."/>
            <person name="Kim H.M."/>
            <person name="Jeon C.O."/>
        </authorList>
    </citation>
    <scope>NUCLEOTIDE SEQUENCE [LARGE SCALE GENOMIC DNA]</scope>
    <source>
        <strain evidence="4 5">G1-23</strain>
    </source>
</reference>
<protein>
    <submittedName>
        <fullName evidence="4">Winged helix-turn-helix domain-containing protein</fullName>
    </submittedName>
</protein>
<dbReference type="InterPro" id="IPR011990">
    <property type="entry name" value="TPR-like_helical_dom_sf"/>
</dbReference>
<accession>A0ABS9D7Q3</accession>
<comment type="caution">
    <text evidence="4">The sequence shown here is derived from an EMBL/GenBank/DDBJ whole genome shotgun (WGS) entry which is preliminary data.</text>
</comment>
<dbReference type="InterPro" id="IPR001867">
    <property type="entry name" value="OmpR/PhoB-type_DNA-bd"/>
</dbReference>
<evidence type="ECO:0000256" key="1">
    <source>
        <dbReference type="ARBA" id="ARBA00023125"/>
    </source>
</evidence>
<evidence type="ECO:0000259" key="3">
    <source>
        <dbReference type="PROSITE" id="PS51755"/>
    </source>
</evidence>
<keyword evidence="1 2" id="KW-0238">DNA-binding</keyword>
<keyword evidence="5" id="KW-1185">Reference proteome</keyword>
<dbReference type="SUPFAM" id="SSF52540">
    <property type="entry name" value="P-loop containing nucleoside triphosphate hydrolases"/>
    <property type="match status" value="1"/>
</dbReference>
<dbReference type="PANTHER" id="PTHR47691:SF3">
    <property type="entry name" value="HTH-TYPE TRANSCRIPTIONAL REGULATOR RV0890C-RELATED"/>
    <property type="match status" value="1"/>
</dbReference>
<sequence length="1087" mass="122752">MNSRLFFIGKWQVTSANNTLRNGLVTKQLEPKAMDVLVLLCQQQGEVLSAEQIISQCWGNADMGDNPIHKAITQLRKALDDKASAPTYIETIRKRGYRVIANIEFPLSDTLSTSKTNWQNGSPFPGLSAFDTKEASVFFGRNAQILNLLERLSVQINQGRGFCLLLGPSGTGKSSLVNAGLLPRLLCENGFDGFRVLSYTTLDLADVAKNRLFVDLASTMLDWDINGQVVFENLSADTLAEKLRSNIAEVLSLLSSFMQINQNSNTNNQLFIFIDRLEVILSSPLFNDFERQQFIGLMDLFASTGHVIVVSACRNDFYPLLAEYKTLMDGKDSGAHFDLMPPTRNELMHMIRLPAEAAGLTWALDQTTNISLDEILCEQAARHPDSLPMLQYTLQELYLQRSEKDELLYSVYQELGGIEGAIGKKAEEVFIKLPKEQQVELAYLLSQLVTVNAEDESAHENITSRAARWSQLTNQAQKELVQAMVDSRLFVSHLKQGQACFSLAHEALLRRWPRAAKWISEHQESLTIKSRLQQLSEKWIAEGKSTAYLLAKGKPLLEAKALQTNPIFALSSQEQDFINASQKQFKNRLWLSRMVIACLCFLTITSVFMSIKSYEAETLAQQKRVEAESLLGFMVGDFADKLRSVKRMDLLDGISNKALEYFSNQDTQQSSFLSLLDTTLNKKSQFQHAQTLQAMGEVAYSRGKTQEAEQAFSTAKELLGDLLLTDNANLDLLKMLGANAFWLGQLKYDESDFEGAKPYYYLYKKYSEIMYGIDPEGLDSLVELYNSDNILGSVYLELQDYAKAKLSFESSLTYNNTAILLFPNDNLLLSDKADTLSWIATTEQHLGNLTRTTEHLKEGNKTLVQVLKVEPNNAAYVERLAYSNWMLGKLMASLNNYSTAYKHISEALILINQVLEQDPNNKKWATDNLELTLTKASYAEKLNLPLNENLLIEMISQIDKENLNSNIIIETITYFQNKGDWANSLHYIELFKSNFLDKRTSNFADPKYLLASAKYKLLQSRQLSYEGKVKQKENLCANAINLLKPLLTQSHNYEYLIPYVTAHKCLDKTSEVNSLIQYLVTIGIEQN</sequence>
<dbReference type="InterPro" id="IPR036388">
    <property type="entry name" value="WH-like_DNA-bd_sf"/>
</dbReference>
<dbReference type="Gene3D" id="1.10.10.10">
    <property type="entry name" value="Winged helix-like DNA-binding domain superfamily/Winged helix DNA-binding domain"/>
    <property type="match status" value="1"/>
</dbReference>